<comment type="caution">
    <text evidence="1">The sequence shown here is derived from an EMBL/GenBank/DDBJ whole genome shotgun (WGS) entry which is preliminary data.</text>
</comment>
<gene>
    <name evidence="1" type="ORF">FSCOSCO3_A009518</name>
</gene>
<organism evidence="1 2">
    <name type="scientific">Scomber scombrus</name>
    <name type="common">Atlantic mackerel</name>
    <name type="synonym">Scomber vernalis</name>
    <dbReference type="NCBI Taxonomy" id="13677"/>
    <lineage>
        <taxon>Eukaryota</taxon>
        <taxon>Metazoa</taxon>
        <taxon>Chordata</taxon>
        <taxon>Craniata</taxon>
        <taxon>Vertebrata</taxon>
        <taxon>Euteleostomi</taxon>
        <taxon>Actinopterygii</taxon>
        <taxon>Neopterygii</taxon>
        <taxon>Teleostei</taxon>
        <taxon>Neoteleostei</taxon>
        <taxon>Acanthomorphata</taxon>
        <taxon>Pelagiaria</taxon>
        <taxon>Scombriformes</taxon>
        <taxon>Scombridae</taxon>
        <taxon>Scomber</taxon>
    </lineage>
</organism>
<dbReference type="AlphaFoldDB" id="A0AAV1PUL6"/>
<dbReference type="EMBL" id="CAWUFR010000293">
    <property type="protein sequence ID" value="CAK6975294.1"/>
    <property type="molecule type" value="Genomic_DNA"/>
</dbReference>
<proteinExistence type="predicted"/>
<evidence type="ECO:0000313" key="1">
    <source>
        <dbReference type="EMBL" id="CAK6975294.1"/>
    </source>
</evidence>
<sequence>MVSKSCWQGHFVSQPAACLESRRVLGIGVWLCFIRCPLRGASNLQPTHEPVNPKPILLN</sequence>
<protein>
    <submittedName>
        <fullName evidence="1">Uncharacterized protein</fullName>
    </submittedName>
</protein>
<keyword evidence="2" id="KW-1185">Reference proteome</keyword>
<dbReference type="Proteomes" id="UP001314229">
    <property type="component" value="Unassembled WGS sequence"/>
</dbReference>
<evidence type="ECO:0000313" key="2">
    <source>
        <dbReference type="Proteomes" id="UP001314229"/>
    </source>
</evidence>
<reference evidence="1 2" key="1">
    <citation type="submission" date="2024-01" db="EMBL/GenBank/DDBJ databases">
        <authorList>
            <person name="Alioto T."/>
            <person name="Alioto T."/>
            <person name="Gomez Garrido J."/>
        </authorList>
    </citation>
    <scope>NUCLEOTIDE SEQUENCE [LARGE SCALE GENOMIC DNA]</scope>
</reference>
<name>A0AAV1PUL6_SCOSC</name>
<accession>A0AAV1PUL6</accession>